<reference evidence="2" key="1">
    <citation type="submission" date="2019-02" db="EMBL/GenBank/DDBJ databases">
        <authorList>
            <person name="Li S.-H."/>
        </authorList>
    </citation>
    <scope>NUCLEOTIDE SEQUENCE</scope>
    <source>
        <strain evidence="2">IMCC8485</strain>
    </source>
</reference>
<dbReference type="InterPro" id="IPR013767">
    <property type="entry name" value="PAS_fold"/>
</dbReference>
<dbReference type="Gene3D" id="3.30.450.20">
    <property type="entry name" value="PAS domain"/>
    <property type="match status" value="1"/>
</dbReference>
<organism evidence="2 3">
    <name type="scientific">Candidatus Seongchinamella marina</name>
    <dbReference type="NCBI Taxonomy" id="2518990"/>
    <lineage>
        <taxon>Bacteria</taxon>
        <taxon>Pseudomonadati</taxon>
        <taxon>Pseudomonadota</taxon>
        <taxon>Gammaproteobacteria</taxon>
        <taxon>Cellvibrionales</taxon>
        <taxon>Halieaceae</taxon>
        <taxon>Seongchinamella</taxon>
    </lineage>
</organism>
<keyword evidence="3" id="KW-1185">Reference proteome</keyword>
<comment type="caution">
    <text evidence="2">The sequence shown here is derived from an EMBL/GenBank/DDBJ whole genome shotgun (WGS) entry which is preliminary data.</text>
</comment>
<gene>
    <name evidence="2" type="ORF">EYC87_16385</name>
</gene>
<proteinExistence type="predicted"/>
<accession>A0ABT3SYT2</accession>
<name>A0ABT3SYT2_9GAMM</name>
<dbReference type="Proteomes" id="UP001143307">
    <property type="component" value="Unassembled WGS sequence"/>
</dbReference>
<evidence type="ECO:0000313" key="3">
    <source>
        <dbReference type="Proteomes" id="UP001143307"/>
    </source>
</evidence>
<feature type="domain" description="PAS fold" evidence="1">
    <location>
        <begin position="36"/>
        <end position="77"/>
    </location>
</feature>
<dbReference type="SUPFAM" id="SSF55785">
    <property type="entry name" value="PYP-like sensor domain (PAS domain)"/>
    <property type="match status" value="1"/>
</dbReference>
<dbReference type="EMBL" id="SHNP01000006">
    <property type="protein sequence ID" value="MCX2975163.1"/>
    <property type="molecule type" value="Genomic_DNA"/>
</dbReference>
<dbReference type="Pfam" id="PF00989">
    <property type="entry name" value="PAS"/>
    <property type="match status" value="1"/>
</dbReference>
<sequence length="134" mass="14643">MLSQSSYPLFFYLGKSIESKVHRIENLGAESDWLNLLINSTGEAIYGIDSSGDCTFVNSAFIKILRFASENDLLRKKMHNKSASVISFVSALSTDTFMIALGTGLSSSPTTSERVLSDLLETLDVACQNFLDSS</sequence>
<evidence type="ECO:0000313" key="2">
    <source>
        <dbReference type="EMBL" id="MCX2975163.1"/>
    </source>
</evidence>
<protein>
    <submittedName>
        <fullName evidence="2">PAS domain-containing protein</fullName>
    </submittedName>
</protein>
<dbReference type="InterPro" id="IPR035965">
    <property type="entry name" value="PAS-like_dom_sf"/>
</dbReference>
<evidence type="ECO:0000259" key="1">
    <source>
        <dbReference type="Pfam" id="PF00989"/>
    </source>
</evidence>